<feature type="region of interest" description="Disordered" evidence="1">
    <location>
        <begin position="197"/>
        <end position="217"/>
    </location>
</feature>
<accession>A0A9P5ZA61</accession>
<feature type="compositionally biased region" description="Basic and acidic residues" evidence="1">
    <location>
        <begin position="139"/>
        <end position="156"/>
    </location>
</feature>
<feature type="compositionally biased region" description="Polar residues" evidence="1">
    <location>
        <begin position="84"/>
        <end position="95"/>
    </location>
</feature>
<protein>
    <submittedName>
        <fullName evidence="2">Uncharacterized protein</fullName>
    </submittedName>
</protein>
<name>A0A9P5ZA61_9AGAR</name>
<dbReference type="AlphaFoldDB" id="A0A9P5ZA61"/>
<evidence type="ECO:0000256" key="1">
    <source>
        <dbReference type="SAM" id="MobiDB-lite"/>
    </source>
</evidence>
<gene>
    <name evidence="2" type="ORF">BDN70DRAFT_359727</name>
</gene>
<proteinExistence type="predicted"/>
<sequence>MPVTRRRKKEEEEEEEEEEVERTKRRKAVTTPPEDIVGPSKGLKKLKRRKSLAKVDRKDTPPPVPEQELPSIRVVRSVPKQIVEPTQSVASTSQLPVVKSAPKPIKRPRGSNAVAAQSRPEPEEAIVVNKTPSKRHDPRHLDSIPRRRSLRGKEKPIPSTEEHDEESDIEDDAQIDLTGIDFGFVKALDMVQNPSVECPPLFKPDESGTEDQPATPRSVVTYRTKYANAKSDKYECKKPMN</sequence>
<feature type="compositionally biased region" description="Acidic residues" evidence="1">
    <location>
        <begin position="162"/>
        <end position="172"/>
    </location>
</feature>
<dbReference type="Proteomes" id="UP000807469">
    <property type="component" value="Unassembled WGS sequence"/>
</dbReference>
<reference evidence="2" key="1">
    <citation type="submission" date="2020-11" db="EMBL/GenBank/DDBJ databases">
        <authorList>
            <consortium name="DOE Joint Genome Institute"/>
            <person name="Ahrendt S."/>
            <person name="Riley R."/>
            <person name="Andreopoulos W."/>
            <person name="Labutti K."/>
            <person name="Pangilinan J."/>
            <person name="Ruiz-Duenas F.J."/>
            <person name="Barrasa J.M."/>
            <person name="Sanchez-Garcia M."/>
            <person name="Camarero S."/>
            <person name="Miyauchi S."/>
            <person name="Serrano A."/>
            <person name="Linde D."/>
            <person name="Babiker R."/>
            <person name="Drula E."/>
            <person name="Ayuso-Fernandez I."/>
            <person name="Pacheco R."/>
            <person name="Padilla G."/>
            <person name="Ferreira P."/>
            <person name="Barriuso J."/>
            <person name="Kellner H."/>
            <person name="Castanera R."/>
            <person name="Alfaro M."/>
            <person name="Ramirez L."/>
            <person name="Pisabarro A.G."/>
            <person name="Kuo A."/>
            <person name="Tritt A."/>
            <person name="Lipzen A."/>
            <person name="He G."/>
            <person name="Yan M."/>
            <person name="Ng V."/>
            <person name="Cullen D."/>
            <person name="Martin F."/>
            <person name="Rosso M.-N."/>
            <person name="Henrissat B."/>
            <person name="Hibbett D."/>
            <person name="Martinez A.T."/>
            <person name="Grigoriev I.V."/>
        </authorList>
    </citation>
    <scope>NUCLEOTIDE SEQUENCE</scope>
    <source>
        <strain evidence="2">CIRM-BRFM 674</strain>
    </source>
</reference>
<evidence type="ECO:0000313" key="2">
    <source>
        <dbReference type="EMBL" id="KAF9483050.1"/>
    </source>
</evidence>
<keyword evidence="3" id="KW-1185">Reference proteome</keyword>
<dbReference type="EMBL" id="MU155158">
    <property type="protein sequence ID" value="KAF9483050.1"/>
    <property type="molecule type" value="Genomic_DNA"/>
</dbReference>
<feature type="compositionally biased region" description="Acidic residues" evidence="1">
    <location>
        <begin position="11"/>
        <end position="20"/>
    </location>
</feature>
<organism evidence="2 3">
    <name type="scientific">Pholiota conissans</name>
    <dbReference type="NCBI Taxonomy" id="109636"/>
    <lineage>
        <taxon>Eukaryota</taxon>
        <taxon>Fungi</taxon>
        <taxon>Dikarya</taxon>
        <taxon>Basidiomycota</taxon>
        <taxon>Agaricomycotina</taxon>
        <taxon>Agaricomycetes</taxon>
        <taxon>Agaricomycetidae</taxon>
        <taxon>Agaricales</taxon>
        <taxon>Agaricineae</taxon>
        <taxon>Strophariaceae</taxon>
        <taxon>Pholiota</taxon>
    </lineage>
</organism>
<comment type="caution">
    <text evidence="2">The sequence shown here is derived from an EMBL/GenBank/DDBJ whole genome shotgun (WGS) entry which is preliminary data.</text>
</comment>
<evidence type="ECO:0000313" key="3">
    <source>
        <dbReference type="Proteomes" id="UP000807469"/>
    </source>
</evidence>
<feature type="compositionally biased region" description="Basic residues" evidence="1">
    <location>
        <begin position="42"/>
        <end position="52"/>
    </location>
</feature>
<feature type="region of interest" description="Disordered" evidence="1">
    <location>
        <begin position="84"/>
        <end position="172"/>
    </location>
</feature>
<feature type="region of interest" description="Disordered" evidence="1">
    <location>
        <begin position="1"/>
        <end position="72"/>
    </location>
</feature>